<proteinExistence type="predicted"/>
<accession>A0A2K3NKH4</accession>
<feature type="compositionally biased region" description="Low complexity" evidence="1">
    <location>
        <begin position="1"/>
        <end position="14"/>
    </location>
</feature>
<dbReference type="Proteomes" id="UP000236291">
    <property type="component" value="Unassembled WGS sequence"/>
</dbReference>
<gene>
    <name evidence="2" type="ORF">L195_g026863</name>
</gene>
<feature type="compositionally biased region" description="Polar residues" evidence="1">
    <location>
        <begin position="15"/>
        <end position="25"/>
    </location>
</feature>
<evidence type="ECO:0000256" key="1">
    <source>
        <dbReference type="SAM" id="MobiDB-lite"/>
    </source>
</evidence>
<feature type="region of interest" description="Disordered" evidence="1">
    <location>
        <begin position="1"/>
        <end position="35"/>
    </location>
</feature>
<evidence type="ECO:0000313" key="3">
    <source>
        <dbReference type="Proteomes" id="UP000236291"/>
    </source>
</evidence>
<feature type="non-terminal residue" evidence="2">
    <location>
        <position position="1"/>
    </location>
</feature>
<dbReference type="AlphaFoldDB" id="A0A2K3NKH4"/>
<feature type="compositionally biased region" description="Basic and acidic residues" evidence="1">
    <location>
        <begin position="26"/>
        <end position="35"/>
    </location>
</feature>
<evidence type="ECO:0000313" key="2">
    <source>
        <dbReference type="EMBL" id="PNY03531.1"/>
    </source>
</evidence>
<organism evidence="2 3">
    <name type="scientific">Trifolium pratense</name>
    <name type="common">Red clover</name>
    <dbReference type="NCBI Taxonomy" id="57577"/>
    <lineage>
        <taxon>Eukaryota</taxon>
        <taxon>Viridiplantae</taxon>
        <taxon>Streptophyta</taxon>
        <taxon>Embryophyta</taxon>
        <taxon>Tracheophyta</taxon>
        <taxon>Spermatophyta</taxon>
        <taxon>Magnoliopsida</taxon>
        <taxon>eudicotyledons</taxon>
        <taxon>Gunneridae</taxon>
        <taxon>Pentapetalae</taxon>
        <taxon>rosids</taxon>
        <taxon>fabids</taxon>
        <taxon>Fabales</taxon>
        <taxon>Fabaceae</taxon>
        <taxon>Papilionoideae</taxon>
        <taxon>50 kb inversion clade</taxon>
        <taxon>NPAAA clade</taxon>
        <taxon>Hologalegina</taxon>
        <taxon>IRL clade</taxon>
        <taxon>Trifolieae</taxon>
        <taxon>Trifolium</taxon>
    </lineage>
</organism>
<dbReference type="EMBL" id="ASHM01022741">
    <property type="protein sequence ID" value="PNY03531.1"/>
    <property type="molecule type" value="Genomic_DNA"/>
</dbReference>
<dbReference type="ExpressionAtlas" id="A0A2K3NKH4">
    <property type="expression patterns" value="baseline"/>
</dbReference>
<reference evidence="2 3" key="2">
    <citation type="journal article" date="2017" name="Front. Plant Sci.">
        <title>Gene Classification and Mining of Molecular Markers Useful in Red Clover (Trifolium pratense) Breeding.</title>
        <authorList>
            <person name="Istvanek J."/>
            <person name="Dluhosova J."/>
            <person name="Dluhos P."/>
            <person name="Patkova L."/>
            <person name="Nedelnik J."/>
            <person name="Repkova J."/>
        </authorList>
    </citation>
    <scope>NUCLEOTIDE SEQUENCE [LARGE SCALE GENOMIC DNA]</scope>
    <source>
        <strain evidence="3">cv. Tatra</strain>
        <tissue evidence="2">Young leaves</tissue>
    </source>
</reference>
<sequence length="104" mass="11434">SSTTTIPPKSPSLTNSTPEFSNSMLSDKDDTKKTHVEDKVVTDSNFETNVEMKNIDPDSSFLTDLNICSNAITLFVGYHKGGFHSNSISKYCILWVAPTYPPSV</sequence>
<comment type="caution">
    <text evidence="2">The sequence shown here is derived from an EMBL/GenBank/DDBJ whole genome shotgun (WGS) entry which is preliminary data.</text>
</comment>
<protein>
    <submittedName>
        <fullName evidence="2">Uncharacterized protein</fullName>
    </submittedName>
</protein>
<reference evidence="2 3" key="1">
    <citation type="journal article" date="2014" name="Am. J. Bot.">
        <title>Genome assembly and annotation for red clover (Trifolium pratense; Fabaceae).</title>
        <authorList>
            <person name="Istvanek J."/>
            <person name="Jaros M."/>
            <person name="Krenek A."/>
            <person name="Repkova J."/>
        </authorList>
    </citation>
    <scope>NUCLEOTIDE SEQUENCE [LARGE SCALE GENOMIC DNA]</scope>
    <source>
        <strain evidence="3">cv. Tatra</strain>
        <tissue evidence="2">Young leaves</tissue>
    </source>
</reference>
<name>A0A2K3NKH4_TRIPR</name>